<organism evidence="1 2">
    <name type="scientific">[Phormidium ambiguum] IAM M-71</name>
    <dbReference type="NCBI Taxonomy" id="454136"/>
    <lineage>
        <taxon>Bacteria</taxon>
        <taxon>Bacillati</taxon>
        <taxon>Cyanobacteriota</taxon>
        <taxon>Cyanophyceae</taxon>
        <taxon>Oscillatoriophycideae</taxon>
        <taxon>Aerosakkonematales</taxon>
        <taxon>Aerosakkonemataceae</taxon>
        <taxon>Floridanema</taxon>
    </lineage>
</organism>
<gene>
    <name evidence="1" type="ORF">NIES2119_28875</name>
</gene>
<dbReference type="STRING" id="454136.NIES2119_28875"/>
<name>A0A1U7I518_9CYAN</name>
<dbReference type="Proteomes" id="UP000185860">
    <property type="component" value="Unassembled WGS sequence"/>
</dbReference>
<dbReference type="OrthoDB" id="517518at2"/>
<dbReference type="EMBL" id="MRCE01000051">
    <property type="protein sequence ID" value="OKH31353.1"/>
    <property type="molecule type" value="Genomic_DNA"/>
</dbReference>
<sequence>MIHLILQVLGNSDILVDGDEGAQTLNNVYCLEDIKQKVDWNNEDLINNLNRVDFPLIKQLYESQKILLPDTEFLFGIILTDQVKWMQKRSESGEGWNGTVRLDGCWWDKILSAWCEQQNIQFYPVYLDVAPEVTNGAADWEGMAETMQPLLNGVIQFEDKSIYFQPLDREKIKIDKITLQHSSGTPALSSALYLWGIEQKLAGINIDFAYISEQEPDCLPHSGNHWQWRLKVPQIRELIKIQDFSGALKLLEGHPQQYQSLVDSLSFLDKSVSLNIIERNLSARDDVIERISIALWSEKAFRDRSQWMHWYLRMAGAFELALFLLLEKQGNGIYQWQERNLIFDYNGQSELLKISIAKIVCELLKDGKSKQKKQENNKDISISLTANKITDAAWRDFYIFYLTNWDLEPGIDIGGFTNLRNELYHSLRGDIIDDLLDKKTKQLNNQVTHPEHPSQIAVEWLKYIIKLADISPEVNAKTEAYRQKVQEIMDNL</sequence>
<protein>
    <submittedName>
        <fullName evidence="1">Uncharacterized protein</fullName>
    </submittedName>
</protein>
<dbReference type="RefSeq" id="WP_073596942.1">
    <property type="nucleotide sequence ID" value="NZ_MRCE01000051.1"/>
</dbReference>
<accession>A0A1U7I518</accession>
<evidence type="ECO:0000313" key="1">
    <source>
        <dbReference type="EMBL" id="OKH31353.1"/>
    </source>
</evidence>
<comment type="caution">
    <text evidence="1">The sequence shown here is derived from an EMBL/GenBank/DDBJ whole genome shotgun (WGS) entry which is preliminary data.</text>
</comment>
<reference evidence="1 2" key="1">
    <citation type="submission" date="2016-11" db="EMBL/GenBank/DDBJ databases">
        <title>Draft Genome Sequences of Nine Cyanobacterial Strains from Diverse Habitats.</title>
        <authorList>
            <person name="Zhu T."/>
            <person name="Hou S."/>
            <person name="Lu X."/>
            <person name="Hess W.R."/>
        </authorList>
    </citation>
    <scope>NUCLEOTIDE SEQUENCE [LARGE SCALE GENOMIC DNA]</scope>
    <source>
        <strain evidence="1 2">IAM M-71</strain>
    </source>
</reference>
<proteinExistence type="predicted"/>
<evidence type="ECO:0000313" key="2">
    <source>
        <dbReference type="Proteomes" id="UP000185860"/>
    </source>
</evidence>
<dbReference type="AlphaFoldDB" id="A0A1U7I518"/>